<reference evidence="2" key="1">
    <citation type="submission" date="2017-02" db="UniProtKB">
        <authorList>
            <consortium name="WormBaseParasite"/>
        </authorList>
    </citation>
    <scope>IDENTIFICATION</scope>
</reference>
<evidence type="ECO:0000313" key="2">
    <source>
        <dbReference type="WBParaSite" id="ALUE_0000141701-mRNA-1"/>
    </source>
</evidence>
<dbReference type="InterPro" id="IPR009091">
    <property type="entry name" value="RCC1/BLIP-II"/>
</dbReference>
<dbReference type="Proteomes" id="UP000036681">
    <property type="component" value="Unplaced"/>
</dbReference>
<dbReference type="AlphaFoldDB" id="A0A0M3HIS2"/>
<accession>A0A0M3HIS2</accession>
<proteinExistence type="predicted"/>
<dbReference type="Gene3D" id="2.130.10.30">
    <property type="entry name" value="Regulator of chromosome condensation 1/beta-lactamase-inhibitor protein II"/>
    <property type="match status" value="1"/>
</dbReference>
<name>A0A0M3HIS2_ASCLU</name>
<protein>
    <submittedName>
        <fullName evidence="2">C-type lectin domain-containing protein</fullName>
    </submittedName>
</protein>
<organism evidence="1 2">
    <name type="scientific">Ascaris lumbricoides</name>
    <name type="common">Giant roundworm</name>
    <dbReference type="NCBI Taxonomy" id="6252"/>
    <lineage>
        <taxon>Eukaryota</taxon>
        <taxon>Metazoa</taxon>
        <taxon>Ecdysozoa</taxon>
        <taxon>Nematoda</taxon>
        <taxon>Chromadorea</taxon>
        <taxon>Rhabditida</taxon>
        <taxon>Spirurina</taxon>
        <taxon>Ascaridomorpha</taxon>
        <taxon>Ascaridoidea</taxon>
        <taxon>Ascarididae</taxon>
        <taxon>Ascaris</taxon>
    </lineage>
</organism>
<dbReference type="Pfam" id="PF13540">
    <property type="entry name" value="RCC1_2"/>
    <property type="match status" value="1"/>
</dbReference>
<dbReference type="WBParaSite" id="ALUE_0000141701-mRNA-1">
    <property type="protein sequence ID" value="ALUE_0000141701-mRNA-1"/>
    <property type="gene ID" value="ALUE_0000141701"/>
</dbReference>
<keyword evidence="1" id="KW-1185">Reference proteome</keyword>
<evidence type="ECO:0000313" key="1">
    <source>
        <dbReference type="Proteomes" id="UP000036681"/>
    </source>
</evidence>
<sequence>MRPTESPAYAGRKFVQLCGVQHMIALDENGDVFGIGKNTDNALGLGTWTGNDDTDHWRYTHLEKIELPTKAAGIAAKLGCSLAWNKDGLCSNFEVLC</sequence>
<dbReference type="SUPFAM" id="SSF50985">
    <property type="entry name" value="RCC1/BLIP-II"/>
    <property type="match status" value="1"/>
</dbReference>